<evidence type="ECO:0000256" key="3">
    <source>
        <dbReference type="ARBA" id="ARBA00011648"/>
    </source>
</evidence>
<feature type="domain" description="ATP synthase alpha subunit C-terminal" evidence="16">
    <location>
        <begin position="345"/>
        <end position="427"/>
    </location>
</feature>
<evidence type="ECO:0000313" key="18">
    <source>
        <dbReference type="EMBL" id="KAG0447337.1"/>
    </source>
</evidence>
<dbReference type="InterPro" id="IPR038376">
    <property type="entry name" value="ATP_synth_asu_C_sf"/>
</dbReference>
<keyword evidence="11 14" id="KW-0066">ATP synthesis</keyword>
<comment type="function">
    <text evidence="12">Mitochondrial membrane ATP synthase (F(1)F(0) ATP synthase or Complex V) produces ATP from ADP in the presence of a proton gradient across the membrane which is generated by electron transport complexes of the respiratory chain. F-type ATPases consist of two structural domains, F(1) - containing the extramembraneous catalytic core, and F(0) - containing the membrane proton channel, linked together by a central stalk and a peripheral stalk. During catalysis, ATP synthesis in the catalytic domain of F(1) is coupled via a rotary mechanism of the central stalk subunits to proton translocation. Subunits alpha and beta form the catalytic core in F(1). Rotation of the central stalk against the surrounding alpha(3)beta(3) subunits leads to hydrolysis of ATP in three separate catalytic sites on the beta subunits. Subunit alpha does not bear the catalytic high-affinity ATP-binding sites.</text>
</comment>
<dbReference type="NCBIfam" id="TIGR00962">
    <property type="entry name" value="atpA"/>
    <property type="match status" value="1"/>
</dbReference>
<dbReference type="Gene3D" id="3.40.50.300">
    <property type="entry name" value="P-loop containing nucleotide triphosphate hydrolases"/>
    <property type="match status" value="1"/>
</dbReference>
<comment type="function">
    <text evidence="14">Produces ATP from ADP in the presence of a proton gradient across the membrane.</text>
</comment>
<evidence type="ECO:0000259" key="15">
    <source>
        <dbReference type="Pfam" id="PF00006"/>
    </source>
</evidence>
<dbReference type="Pfam" id="PF02874">
    <property type="entry name" value="ATP-synt_ab_N"/>
    <property type="match status" value="1"/>
</dbReference>
<dbReference type="GO" id="GO:0045259">
    <property type="term" value="C:proton-transporting ATP synthase complex"/>
    <property type="evidence" value="ECO:0007669"/>
    <property type="project" value="UniProtKB-KW"/>
</dbReference>
<dbReference type="PANTHER" id="PTHR48082:SF2">
    <property type="entry name" value="ATP SYNTHASE SUBUNIT ALPHA, MITOCHONDRIAL"/>
    <property type="match status" value="1"/>
</dbReference>
<evidence type="ECO:0000256" key="9">
    <source>
        <dbReference type="ARBA" id="ARBA00023136"/>
    </source>
</evidence>
<proteinExistence type="inferred from homology"/>
<dbReference type="Proteomes" id="UP000636800">
    <property type="component" value="Unassembled WGS sequence"/>
</dbReference>
<dbReference type="InterPro" id="IPR033732">
    <property type="entry name" value="ATP_synth_F1_a_nt-bd_dom"/>
</dbReference>
<dbReference type="CDD" id="cd18116">
    <property type="entry name" value="ATP-synt_F1_alpha_N"/>
    <property type="match status" value="1"/>
</dbReference>
<evidence type="ECO:0000313" key="19">
    <source>
        <dbReference type="Proteomes" id="UP000636800"/>
    </source>
</evidence>
<dbReference type="CDD" id="cd18113">
    <property type="entry name" value="ATP-synt_F1_alpha_C"/>
    <property type="match status" value="1"/>
</dbReference>
<keyword evidence="19" id="KW-1185">Reference proteome</keyword>
<evidence type="ECO:0000256" key="4">
    <source>
        <dbReference type="ARBA" id="ARBA00022448"/>
    </source>
</evidence>
<keyword evidence="6 13" id="KW-0375">Hydrogen ion transport</keyword>
<accession>A0A835U3U0</accession>
<dbReference type="GO" id="GO:0046933">
    <property type="term" value="F:proton-transporting ATP synthase activity, rotational mechanism"/>
    <property type="evidence" value="ECO:0007669"/>
    <property type="project" value="InterPro"/>
</dbReference>
<dbReference type="EMBL" id="JADCNL010000483">
    <property type="protein sequence ID" value="KAG0447337.1"/>
    <property type="molecule type" value="Genomic_DNA"/>
</dbReference>
<organism evidence="18 19">
    <name type="scientific">Vanilla planifolia</name>
    <name type="common">Vanilla</name>
    <dbReference type="NCBI Taxonomy" id="51239"/>
    <lineage>
        <taxon>Eukaryota</taxon>
        <taxon>Viridiplantae</taxon>
        <taxon>Streptophyta</taxon>
        <taxon>Embryophyta</taxon>
        <taxon>Tracheophyta</taxon>
        <taxon>Spermatophyta</taxon>
        <taxon>Magnoliopsida</taxon>
        <taxon>Liliopsida</taxon>
        <taxon>Asparagales</taxon>
        <taxon>Orchidaceae</taxon>
        <taxon>Vanilloideae</taxon>
        <taxon>Vanilleae</taxon>
        <taxon>Vanilla</taxon>
    </lineage>
</organism>
<evidence type="ECO:0000256" key="14">
    <source>
        <dbReference type="RuleBase" id="RU003551"/>
    </source>
</evidence>
<dbReference type="SUPFAM" id="SSF47917">
    <property type="entry name" value="C-terminal domain of alpha and beta subunits of F1 ATP synthase"/>
    <property type="match status" value="1"/>
</dbReference>
<feature type="domain" description="ATPase F1/V1/A1 complex alpha/beta subunit N-terminal" evidence="17">
    <location>
        <begin position="29"/>
        <end position="93"/>
    </location>
</feature>
<name>A0A835U3U0_VANPL</name>
<feature type="domain" description="ATPase F1/V1/A1 complex alpha/beta subunit nucleotide-binding" evidence="15">
    <location>
        <begin position="150"/>
        <end position="308"/>
    </location>
</feature>
<evidence type="ECO:0000256" key="8">
    <source>
        <dbReference type="ARBA" id="ARBA00023065"/>
    </source>
</evidence>
<keyword evidence="5 14" id="KW-0547">Nucleotide-binding</keyword>
<comment type="similarity">
    <text evidence="2 13">Belongs to the ATPase alpha/beta chains family.</text>
</comment>
<dbReference type="SUPFAM" id="SSF52540">
    <property type="entry name" value="P-loop containing nucleoside triphosphate hydrolases"/>
    <property type="match status" value="1"/>
</dbReference>
<dbReference type="PANTHER" id="PTHR48082">
    <property type="entry name" value="ATP SYNTHASE SUBUNIT ALPHA, MITOCHONDRIAL"/>
    <property type="match status" value="1"/>
</dbReference>
<dbReference type="FunFam" id="3.40.50.300:FF:004039">
    <property type="entry name" value="ATP synthase subunit alpha, mitochondrial"/>
    <property type="match status" value="1"/>
</dbReference>
<dbReference type="OrthoDB" id="612643at2759"/>
<dbReference type="AlphaFoldDB" id="A0A835U3U0"/>
<reference evidence="18 19" key="1">
    <citation type="journal article" date="2020" name="Nat. Food">
        <title>A phased Vanilla planifolia genome enables genetic improvement of flavour and production.</title>
        <authorList>
            <person name="Hasing T."/>
            <person name="Tang H."/>
            <person name="Brym M."/>
            <person name="Khazi F."/>
            <person name="Huang T."/>
            <person name="Chambers A.H."/>
        </authorList>
    </citation>
    <scope>NUCLEOTIDE SEQUENCE [LARGE SCALE GENOMIC DNA]</scope>
    <source>
        <tissue evidence="18">Leaf</tissue>
    </source>
</reference>
<comment type="caution">
    <text evidence="18">The sequence shown here is derived from an EMBL/GenBank/DDBJ whole genome shotgun (WGS) entry which is preliminary data.</text>
</comment>
<evidence type="ECO:0000256" key="2">
    <source>
        <dbReference type="ARBA" id="ARBA00008936"/>
    </source>
</evidence>
<dbReference type="InterPro" id="IPR005294">
    <property type="entry name" value="ATP_synth_F1_asu"/>
</dbReference>
<dbReference type="FunFam" id="2.40.30.20:FF:000001">
    <property type="entry name" value="ATP synthase subunit alpha"/>
    <property type="match status" value="1"/>
</dbReference>
<dbReference type="InterPro" id="IPR036121">
    <property type="entry name" value="ATPase_F1/V1/A1_a/bsu_N_sf"/>
</dbReference>
<dbReference type="GO" id="GO:0005524">
    <property type="term" value="F:ATP binding"/>
    <property type="evidence" value="ECO:0007669"/>
    <property type="project" value="UniProtKB-KW"/>
</dbReference>
<evidence type="ECO:0000256" key="1">
    <source>
        <dbReference type="ARBA" id="ARBA00004273"/>
    </source>
</evidence>
<dbReference type="Gene3D" id="1.20.150.20">
    <property type="entry name" value="ATP synthase alpha/beta chain, C-terminal domain"/>
    <property type="match status" value="1"/>
</dbReference>
<dbReference type="InterPro" id="IPR027417">
    <property type="entry name" value="P-loop_NTPase"/>
</dbReference>
<dbReference type="GO" id="GO:0043531">
    <property type="term" value="F:ADP binding"/>
    <property type="evidence" value="ECO:0007669"/>
    <property type="project" value="TreeGrafter"/>
</dbReference>
<comment type="subunit">
    <text evidence="3">F-type ATPases have 2 components, CF(1) - the catalytic core - and CF(0) - the membrane proton channel. CF(1) has five subunits: alpha(3), beta(3), gamma(1), delta(1), epsilon(1). CF(0) has three main subunits: a, b and c.</text>
</comment>
<evidence type="ECO:0000256" key="13">
    <source>
        <dbReference type="RuleBase" id="RU000339"/>
    </source>
</evidence>
<evidence type="ECO:0000256" key="7">
    <source>
        <dbReference type="ARBA" id="ARBA00022840"/>
    </source>
</evidence>
<dbReference type="Pfam" id="PF00006">
    <property type="entry name" value="ATP-synt_ab"/>
    <property type="match status" value="1"/>
</dbReference>
<evidence type="ECO:0000256" key="10">
    <source>
        <dbReference type="ARBA" id="ARBA00023196"/>
    </source>
</evidence>
<keyword evidence="9" id="KW-0472">Membrane</keyword>
<dbReference type="CDD" id="cd01132">
    <property type="entry name" value="F1-ATPase_alpha_CD"/>
    <property type="match status" value="1"/>
</dbReference>
<keyword evidence="4 13" id="KW-0813">Transport</keyword>
<dbReference type="InterPro" id="IPR000793">
    <property type="entry name" value="ATP_synth_asu_C"/>
</dbReference>
<dbReference type="FunFam" id="1.20.150.20:FF:000001">
    <property type="entry name" value="ATP synthase subunit alpha"/>
    <property type="match status" value="1"/>
</dbReference>
<keyword evidence="10 14" id="KW-0139">CF(1)</keyword>
<dbReference type="InterPro" id="IPR020003">
    <property type="entry name" value="ATPase_a/bsu_AS"/>
</dbReference>
<dbReference type="Pfam" id="PF00306">
    <property type="entry name" value="ATP-synt_ab_C"/>
    <property type="match status" value="1"/>
</dbReference>
<evidence type="ECO:0000259" key="17">
    <source>
        <dbReference type="Pfam" id="PF02874"/>
    </source>
</evidence>
<dbReference type="SUPFAM" id="SSF50615">
    <property type="entry name" value="N-terminal domain of alpha and beta subunits of F1 ATP synthase"/>
    <property type="match status" value="1"/>
</dbReference>
<evidence type="ECO:0000256" key="12">
    <source>
        <dbReference type="ARBA" id="ARBA00037296"/>
    </source>
</evidence>
<protein>
    <recommendedName>
        <fullName evidence="14">ATP synthase subunit alpha</fullName>
    </recommendedName>
</protein>
<dbReference type="GO" id="GO:0005743">
    <property type="term" value="C:mitochondrial inner membrane"/>
    <property type="evidence" value="ECO:0007669"/>
    <property type="project" value="UniProtKB-SubCell"/>
</dbReference>
<evidence type="ECO:0000256" key="11">
    <source>
        <dbReference type="ARBA" id="ARBA00023310"/>
    </source>
</evidence>
<evidence type="ECO:0000256" key="5">
    <source>
        <dbReference type="ARBA" id="ARBA00022741"/>
    </source>
</evidence>
<evidence type="ECO:0000259" key="16">
    <source>
        <dbReference type="Pfam" id="PF00306"/>
    </source>
</evidence>
<dbReference type="InterPro" id="IPR023366">
    <property type="entry name" value="ATP_synth_asu-like_sf"/>
</dbReference>
<dbReference type="InterPro" id="IPR000194">
    <property type="entry name" value="ATPase_F1/V1/A1_a/bsu_nucl-bd"/>
</dbReference>
<dbReference type="Gene3D" id="2.40.30.20">
    <property type="match status" value="1"/>
</dbReference>
<keyword evidence="7 14" id="KW-0067">ATP-binding</keyword>
<dbReference type="InterPro" id="IPR004100">
    <property type="entry name" value="ATPase_F1/V1/A1_a/bsu_N"/>
</dbReference>
<dbReference type="PROSITE" id="PS00152">
    <property type="entry name" value="ATPASE_ALPHA_BETA"/>
    <property type="match status" value="1"/>
</dbReference>
<dbReference type="HAMAP" id="MF_01346">
    <property type="entry name" value="ATP_synth_alpha_bact"/>
    <property type="match status" value="1"/>
</dbReference>
<comment type="subcellular location">
    <subcellularLocation>
        <location evidence="1">Mitochondrion inner membrane</location>
    </subcellularLocation>
</comment>
<keyword evidence="8 13" id="KW-0406">Ion transport</keyword>
<sequence>MGTLRADEIGNIIRERIQQYNREVKILNMGTVLQVGDGIARIYGLDEVMAGELIEFEEGTIGIALNLESDNVGVVLMSDGLMIKEGSSVKATGKIAQVPVSEAYLGRVINALTKPIDGRDEISSSESRLIESPAPGIISRRSVYEPLQTGLIAIDSMIPIGRGQRELIIGDRQTGKTAVATDTILNQKGQNVICVYVAIGQKASSVAQVVTTFQGGGAMEYTIVVAETADSPAALQYLAPYTGAALAEYFMYRERHTLIIYDDLSKQAQAYRQMSLLLRRPPGREAYPGDVFYLHSRLLERAAKLSSRLGEGNGQIFLSADLFNAGIKPAINVGISVSRIGSAAQIKAMKQVAGKLKLELAQFVELEAFARFSSDLDKTTQNRLARGRRLRELLKQSQSEPLAVEYQIATIYAGTNGYLDALEIVQIEI</sequence>
<evidence type="ECO:0000256" key="6">
    <source>
        <dbReference type="ARBA" id="ARBA00022781"/>
    </source>
</evidence>
<gene>
    <name evidence="18" type="ORF">HPP92_028440</name>
</gene>